<reference evidence="5 7" key="1">
    <citation type="submission" date="2015-02" db="EMBL/GenBank/DDBJ databases">
        <authorList>
            <person name="Chooi Y.-H."/>
        </authorList>
    </citation>
    <scope>NUCLEOTIDE SEQUENCE [LARGE SCALE GENOMIC DNA]</scope>
    <source>
        <strain evidence="5">E3</strain>
    </source>
</reference>
<dbReference type="Proteomes" id="UP000039324">
    <property type="component" value="Unassembled WGS sequence"/>
</dbReference>
<keyword evidence="6" id="KW-0496">Mitochondrion</keyword>
<dbReference type="GO" id="GO:0005829">
    <property type="term" value="C:cytosol"/>
    <property type="evidence" value="ECO:0007669"/>
    <property type="project" value="TreeGrafter"/>
</dbReference>
<dbReference type="InterPro" id="IPR011989">
    <property type="entry name" value="ARM-like"/>
</dbReference>
<keyword evidence="3" id="KW-0539">Nucleus</keyword>
<proteinExistence type="predicted"/>
<dbReference type="PANTHER" id="PTHR10997:SF9">
    <property type="entry name" value="IMPORTIN-9"/>
    <property type="match status" value="1"/>
</dbReference>
<feature type="domain" description="Importin N-terminal" evidence="4">
    <location>
        <begin position="30"/>
        <end position="100"/>
    </location>
</feature>
<gene>
    <name evidence="5" type="ORF">PBRA_007768</name>
    <name evidence="6" type="ORF">PLBR_LOCUS6288</name>
</gene>
<dbReference type="EMBL" id="CDSF01000096">
    <property type="protein sequence ID" value="CEP00034.1"/>
    <property type="molecule type" value="Genomic_DNA"/>
</dbReference>
<dbReference type="Gene3D" id="1.25.10.10">
    <property type="entry name" value="Leucine-rich Repeat Variant"/>
    <property type="match status" value="1"/>
</dbReference>
<protein>
    <recommendedName>
        <fullName evidence="4">Importin N-terminal domain-containing protein</fullName>
    </recommendedName>
</protein>
<dbReference type="PANTHER" id="PTHR10997">
    <property type="entry name" value="IMPORTIN-7, 8, 11"/>
    <property type="match status" value="1"/>
</dbReference>
<evidence type="ECO:0000313" key="7">
    <source>
        <dbReference type="Proteomes" id="UP000039324"/>
    </source>
</evidence>
<keyword evidence="2" id="KW-0813">Transport</keyword>
<keyword evidence="7" id="KW-1185">Reference proteome</keyword>
<evidence type="ECO:0000256" key="1">
    <source>
        <dbReference type="ARBA" id="ARBA00004123"/>
    </source>
</evidence>
<evidence type="ECO:0000313" key="8">
    <source>
        <dbReference type="Proteomes" id="UP000290189"/>
    </source>
</evidence>
<evidence type="ECO:0000313" key="5">
    <source>
        <dbReference type="EMBL" id="CEP00034.1"/>
    </source>
</evidence>
<dbReference type="STRING" id="37360.A0A0G4IY07"/>
<reference evidence="6 8" key="2">
    <citation type="submission" date="2018-03" db="EMBL/GenBank/DDBJ databases">
        <authorList>
            <person name="Fogelqvist J."/>
        </authorList>
    </citation>
    <scope>NUCLEOTIDE SEQUENCE [LARGE SCALE GENOMIC DNA]</scope>
</reference>
<organism evidence="5 7">
    <name type="scientific">Plasmodiophora brassicae</name>
    <name type="common">Clubroot disease agent</name>
    <dbReference type="NCBI Taxonomy" id="37360"/>
    <lineage>
        <taxon>Eukaryota</taxon>
        <taxon>Sar</taxon>
        <taxon>Rhizaria</taxon>
        <taxon>Endomyxa</taxon>
        <taxon>Phytomyxea</taxon>
        <taxon>Plasmodiophorida</taxon>
        <taxon>Plasmodiophoridae</taxon>
        <taxon>Plasmodiophora</taxon>
    </lineage>
</organism>
<evidence type="ECO:0000256" key="3">
    <source>
        <dbReference type="ARBA" id="ARBA00023242"/>
    </source>
</evidence>
<accession>A0A0G4IY07</accession>
<evidence type="ECO:0000256" key="2">
    <source>
        <dbReference type="ARBA" id="ARBA00022448"/>
    </source>
</evidence>
<evidence type="ECO:0000313" key="6">
    <source>
        <dbReference type="EMBL" id="SPQ99073.1"/>
    </source>
</evidence>
<dbReference type="InterPro" id="IPR016024">
    <property type="entry name" value="ARM-type_fold"/>
</dbReference>
<dbReference type="GO" id="GO:0005635">
    <property type="term" value="C:nuclear envelope"/>
    <property type="evidence" value="ECO:0007669"/>
    <property type="project" value="TreeGrafter"/>
</dbReference>
<dbReference type="SUPFAM" id="SSF48371">
    <property type="entry name" value="ARM repeat"/>
    <property type="match status" value="1"/>
</dbReference>
<dbReference type="OrthoDB" id="431626at2759"/>
<name>A0A0G4IY07_PLABS</name>
<dbReference type="EMBL" id="OVEO01000011">
    <property type="protein sequence ID" value="SPQ99073.1"/>
    <property type="molecule type" value="Genomic_DNA"/>
</dbReference>
<comment type="subcellular location">
    <subcellularLocation>
        <location evidence="1">Nucleus</location>
    </subcellularLocation>
</comment>
<dbReference type="PROSITE" id="PS50166">
    <property type="entry name" value="IMPORTIN_B_NT"/>
    <property type="match status" value="1"/>
</dbReference>
<dbReference type="GO" id="GO:0031267">
    <property type="term" value="F:small GTPase binding"/>
    <property type="evidence" value="ECO:0007669"/>
    <property type="project" value="InterPro"/>
</dbReference>
<sequence length="889" mass="93750">MTVASSSGPVSPALLAALQASQDPSRCADGEAALAEYAKAPGFALSLLALFCTEGFAVNDRQLAGVLLKSLAKSGWDSGEAISDAEKAQIRYALLRQVGALVETKPLLTMACALICTIAEGDLPTHQWPDLLPTLLSYINDSRLAPAAIHCVSLLVTDLPPEVLPAIAASLYPVLTAVFTNPSNDAGLRYQALVIFAGLLDGIAAVDDDVPALKSVLKEHLGQWLLSLVGLFATPPGAIHAEFRYAFHVVACDVFGDVFQHFGKLLAREATAIPAIVSAVLQYCTALSHEYQVGYINQACAEECSIDRGSLPDLLAAALDMFLMFFNHLKENLEGVVRLAEVAMQVPFGDEPQMADDDSCCDSTYTPRMAALDFLGRVRDGDAELIAREAYGCITTGATWQVREVGFAMLSVLGCAPGPLMPAVLAASEDLSNPHIQASAVSVLPSGTCALNALKSSAEAVRLAAAKVLADADAPAPPVPIDAVQVLAEGLANISEAHLPLWLRALRVAVGDGSAVPLTTVIPYLLSTWSSHSTNVTVVRHVVDVLSVFAGTSSPPLARIAHDLLTSPASSASVMEGALDLLGRLPFDDDLCQASMQTLGHVLGTAQDASIAIACANVLALMFTKVPTASAPFLSSTIAVVRDKIREYPIANLLFAIVSSFAGNFAPSDIASAIDAVAPRVRNGDSDAVLVVAKIVHTFRSQAFLDAGGSRLLEDWVARQDDVHLPCAKRLTLSALAVLVSEAARATECVAVKGYAVVDTSAPRRTRSSSRSAPAAVQYVPIPFPAKVISLLVNEWNADVDDALDSSTDNDDDDAASLVDGQAIFDQLDECDDGDGEHIASGDPAGNLDIRAFVPEFLTRFARADLALFQRYVSQLNSADRHLVDRCLA</sequence>
<dbReference type="InterPro" id="IPR001494">
    <property type="entry name" value="Importin-beta_N"/>
</dbReference>
<dbReference type="Proteomes" id="UP000290189">
    <property type="component" value="Unassembled WGS sequence"/>
</dbReference>
<dbReference type="AlphaFoldDB" id="A0A0G4IY07"/>
<evidence type="ECO:0000259" key="4">
    <source>
        <dbReference type="PROSITE" id="PS50166"/>
    </source>
</evidence>
<dbReference type="GO" id="GO:0006606">
    <property type="term" value="P:protein import into nucleus"/>
    <property type="evidence" value="ECO:0007669"/>
    <property type="project" value="TreeGrafter"/>
</dbReference>
<dbReference type="Pfam" id="PF03810">
    <property type="entry name" value="IBN_N"/>
    <property type="match status" value="1"/>
</dbReference>
<geneLocation type="mitochondrion" evidence="6"/>